<evidence type="ECO:0000313" key="1">
    <source>
        <dbReference type="EMBL" id="OGE64784.1"/>
    </source>
</evidence>
<dbReference type="Proteomes" id="UP000178859">
    <property type="component" value="Unassembled WGS sequence"/>
</dbReference>
<dbReference type="EMBL" id="MFDT01000040">
    <property type="protein sequence ID" value="OGE64784.1"/>
    <property type="molecule type" value="Genomic_DNA"/>
</dbReference>
<dbReference type="AlphaFoldDB" id="A0A1F5MHD1"/>
<accession>A0A1F5MHD1</accession>
<gene>
    <name evidence="1" type="ORF">A3I48_01855</name>
</gene>
<comment type="caution">
    <text evidence="1">The sequence shown here is derived from an EMBL/GenBank/DDBJ whole genome shotgun (WGS) entry which is preliminary data.</text>
</comment>
<protein>
    <submittedName>
        <fullName evidence="1">Uncharacterized protein</fullName>
    </submittedName>
</protein>
<name>A0A1F5MHD1_9BACT</name>
<reference evidence="1 2" key="1">
    <citation type="journal article" date="2016" name="Nat. Commun.">
        <title>Thousands of microbial genomes shed light on interconnected biogeochemical processes in an aquifer system.</title>
        <authorList>
            <person name="Anantharaman K."/>
            <person name="Brown C.T."/>
            <person name="Hug L.A."/>
            <person name="Sharon I."/>
            <person name="Castelle C.J."/>
            <person name="Probst A.J."/>
            <person name="Thomas B.C."/>
            <person name="Singh A."/>
            <person name="Wilkins M.J."/>
            <person name="Karaoz U."/>
            <person name="Brodie E.L."/>
            <person name="Williams K.H."/>
            <person name="Hubbard S.S."/>
            <person name="Banfield J.F."/>
        </authorList>
    </citation>
    <scope>NUCLEOTIDE SEQUENCE [LARGE SCALE GENOMIC DNA]</scope>
</reference>
<sequence>MSRETIAAVLQNFGIRQDQKQFVNSCETAIAVVVARYSAVLSNVFPQETRQINLGLDRVLRSEANNNFVPDSTEVIAKSWILTSASRLDPALTDQRYARKLAFLQNNRHTFYPDDENNGRDQILEPLFRTILNAGGLPLDCPEAQILATFFMGKLAQKIAITDATNLLVSAALFVGLTCADKIPTHLKGLSSKVGNLRGHLGLMELASRRIDDAADEAYLDSEQVNLLLEVASLKRSTLGQQYYGRVIELIVGSLTKGNWYEAIASRNFLFRCLPKAFPPESRDNGYICSDKTQEVYRKLMNERMLSSVGISPAEAKDIVGRRSGLAKAIVTELDIEIRLADFRRYLDKRLGSRFAAAVNQVFIQYQDKDQRKKEFVKIAASIGSIVGEAEFDNLQKKYEIVLARQAPPYMLRPDQDHDIYVSRIDITGGEAVYYQRIGFDQEIVGKFGQLLVKIIKTSLTKHTKGALDAVQLKAAFTRAYRVAINRDSALAEESLGKCVAAIIIASGIKLSTEAENMKISRFVADL</sequence>
<evidence type="ECO:0000313" key="2">
    <source>
        <dbReference type="Proteomes" id="UP000178859"/>
    </source>
</evidence>
<proteinExistence type="predicted"/>
<organism evidence="1 2">
    <name type="scientific">Candidatus Daviesbacteria bacterium RIFCSPLOWO2_02_FULL_36_7</name>
    <dbReference type="NCBI Taxonomy" id="1797792"/>
    <lineage>
        <taxon>Bacteria</taxon>
        <taxon>Candidatus Daviesiibacteriota</taxon>
    </lineage>
</organism>